<keyword evidence="5" id="KW-1185">Reference proteome</keyword>
<dbReference type="PANTHER" id="PTHR14969:SF60">
    <property type="entry name" value="NON-SPECIFIC ACID PHOSPHATASE"/>
    <property type="match status" value="1"/>
</dbReference>
<dbReference type="Proteomes" id="UP000198607">
    <property type="component" value="Unassembled WGS sequence"/>
</dbReference>
<name>A0A1G8E1L1_9RHOO</name>
<dbReference type="PROSITE" id="PS51257">
    <property type="entry name" value="PROKAR_LIPOPROTEIN"/>
    <property type="match status" value="1"/>
</dbReference>
<dbReference type="PANTHER" id="PTHR14969">
    <property type="entry name" value="SPHINGOSINE-1-PHOSPHATE PHOSPHOHYDROLASE"/>
    <property type="match status" value="1"/>
</dbReference>
<gene>
    <name evidence="4" type="ORF">SAMN05660652_02004</name>
</gene>
<dbReference type="EC" id="3.1.3.2" evidence="1"/>
<dbReference type="SUPFAM" id="SSF48317">
    <property type="entry name" value="Acid phosphatase/Vanadium-dependent haloperoxidase"/>
    <property type="match status" value="1"/>
</dbReference>
<feature type="signal peptide" evidence="2">
    <location>
        <begin position="1"/>
        <end position="17"/>
    </location>
</feature>
<accession>A0A1G8E1L1</accession>
<protein>
    <recommendedName>
        <fullName evidence="1">Acid phosphatase</fullName>
        <ecNumber evidence="1">3.1.3.2</ecNumber>
    </recommendedName>
</protein>
<comment type="catalytic activity">
    <reaction evidence="1">
        <text>a phosphate monoester + H2O = an alcohol + phosphate</text>
        <dbReference type="Rhea" id="RHEA:15017"/>
        <dbReference type="ChEBI" id="CHEBI:15377"/>
        <dbReference type="ChEBI" id="CHEBI:30879"/>
        <dbReference type="ChEBI" id="CHEBI:43474"/>
        <dbReference type="ChEBI" id="CHEBI:67140"/>
        <dbReference type="EC" id="3.1.3.2"/>
    </reaction>
</comment>
<evidence type="ECO:0000256" key="1">
    <source>
        <dbReference type="PIRNR" id="PIRNR000897"/>
    </source>
</evidence>
<dbReference type="RefSeq" id="WP_091937173.1">
    <property type="nucleotide sequence ID" value="NZ_FNCY01000007.1"/>
</dbReference>
<organism evidence="4 5">
    <name type="scientific">Propionivibrio dicarboxylicus</name>
    <dbReference type="NCBI Taxonomy" id="83767"/>
    <lineage>
        <taxon>Bacteria</taxon>
        <taxon>Pseudomonadati</taxon>
        <taxon>Pseudomonadota</taxon>
        <taxon>Betaproteobacteria</taxon>
        <taxon>Rhodocyclales</taxon>
        <taxon>Rhodocyclaceae</taxon>
        <taxon>Propionivibrio</taxon>
    </lineage>
</organism>
<dbReference type="InterPro" id="IPR036938">
    <property type="entry name" value="PAP2/HPO_sf"/>
</dbReference>
<dbReference type="GO" id="GO:0030288">
    <property type="term" value="C:outer membrane-bounded periplasmic space"/>
    <property type="evidence" value="ECO:0007669"/>
    <property type="project" value="InterPro"/>
</dbReference>
<keyword evidence="2" id="KW-0732">Signal</keyword>
<dbReference type="SMART" id="SM00014">
    <property type="entry name" value="acidPPc"/>
    <property type="match status" value="1"/>
</dbReference>
<evidence type="ECO:0000259" key="3">
    <source>
        <dbReference type="SMART" id="SM00014"/>
    </source>
</evidence>
<feature type="domain" description="Phosphatidic acid phosphatase type 2/haloperoxidase" evidence="3">
    <location>
        <begin position="121"/>
        <end position="229"/>
    </location>
</feature>
<keyword evidence="1" id="KW-0378">Hydrolase</keyword>
<proteinExistence type="inferred from homology"/>
<comment type="similarity">
    <text evidence="1">Belongs to the class A bacterial acid phosphatase family.</text>
</comment>
<dbReference type="GO" id="GO:0003993">
    <property type="term" value="F:acid phosphatase activity"/>
    <property type="evidence" value="ECO:0007669"/>
    <property type="project" value="UniProtKB-EC"/>
</dbReference>
<dbReference type="OrthoDB" id="9780507at2"/>
<dbReference type="AlphaFoldDB" id="A0A1G8E1L1"/>
<dbReference type="PIRSF" id="PIRSF000897">
    <property type="entry name" value="Acid_Ptase_ClsA"/>
    <property type="match status" value="1"/>
</dbReference>
<dbReference type="InterPro" id="IPR001011">
    <property type="entry name" value="Acid_Pase_classA_bac"/>
</dbReference>
<dbReference type="EMBL" id="FNCY01000007">
    <property type="protein sequence ID" value="SDH63836.1"/>
    <property type="molecule type" value="Genomic_DNA"/>
</dbReference>
<dbReference type="Gene3D" id="1.20.144.10">
    <property type="entry name" value="Phosphatidic acid phosphatase type 2/haloperoxidase"/>
    <property type="match status" value="1"/>
</dbReference>
<dbReference type="InterPro" id="IPR000326">
    <property type="entry name" value="PAP2/HPO"/>
</dbReference>
<reference evidence="4 5" key="1">
    <citation type="submission" date="2016-10" db="EMBL/GenBank/DDBJ databases">
        <authorList>
            <person name="de Groot N.N."/>
        </authorList>
    </citation>
    <scope>NUCLEOTIDE SEQUENCE [LARGE SCALE GENOMIC DNA]</scope>
    <source>
        <strain evidence="4 5">DSM 5885</strain>
    </source>
</reference>
<dbReference type="Pfam" id="PF01569">
    <property type="entry name" value="PAP2"/>
    <property type="match status" value="1"/>
</dbReference>
<dbReference type="CDD" id="cd03397">
    <property type="entry name" value="PAP2_acid_phosphatase"/>
    <property type="match status" value="1"/>
</dbReference>
<feature type="chain" id="PRO_5011695625" description="Acid phosphatase" evidence="2">
    <location>
        <begin position="18"/>
        <end position="270"/>
    </location>
</feature>
<dbReference type="PRINTS" id="PR00483">
    <property type="entry name" value="BACPHPHTASE"/>
</dbReference>
<sequence>MKTSTLRWLTIATLLFAGCAELPPSTTPKSLPGGRPDHVIGYLQPDRIPDSRTFLPAPPTQDSAAFAADEAAYRRTRTLRDTPRWTLAQADAELRFPQAAGAFSCALGQTISVQETPHLAALLSRLRADVALTGAGAKKHFQRQRPYLAHGDTSCTPEEKHKADSFPSSHAAIGWAWALMLAELAPERRDVLLKRGLAFGDSRVICGVHWQSDVDAGRLVGAAAFSLLHAEAEFVRQMRFAAREIRPPQAGQAPTAECATELGTLDITPR</sequence>
<evidence type="ECO:0000313" key="4">
    <source>
        <dbReference type="EMBL" id="SDH63836.1"/>
    </source>
</evidence>
<dbReference type="STRING" id="83767.SAMN05660652_02004"/>
<evidence type="ECO:0000256" key="2">
    <source>
        <dbReference type="SAM" id="SignalP"/>
    </source>
</evidence>
<evidence type="ECO:0000313" key="5">
    <source>
        <dbReference type="Proteomes" id="UP000198607"/>
    </source>
</evidence>